<feature type="region of interest" description="Disordered" evidence="1">
    <location>
        <begin position="80"/>
        <end position="145"/>
    </location>
</feature>
<evidence type="ECO:0000313" key="3">
    <source>
        <dbReference type="EMBL" id="MBP3959479.1"/>
    </source>
</evidence>
<dbReference type="RefSeq" id="WP_210660138.1">
    <property type="nucleotide sequence ID" value="NZ_JAGKQQ010000001.1"/>
</dbReference>
<dbReference type="Gene3D" id="3.40.1160.10">
    <property type="entry name" value="Acetylglutamate kinase-like"/>
    <property type="match status" value="1"/>
</dbReference>
<proteinExistence type="predicted"/>
<gene>
    <name evidence="3" type="ORF">J8F10_29900</name>
</gene>
<dbReference type="Proteomes" id="UP000676565">
    <property type="component" value="Unassembled WGS sequence"/>
</dbReference>
<feature type="compositionally biased region" description="Polar residues" evidence="1">
    <location>
        <begin position="98"/>
        <end position="112"/>
    </location>
</feature>
<evidence type="ECO:0000259" key="2">
    <source>
        <dbReference type="Pfam" id="PF00696"/>
    </source>
</evidence>
<dbReference type="EMBL" id="JAGKQQ010000001">
    <property type="protein sequence ID" value="MBP3959479.1"/>
    <property type="molecule type" value="Genomic_DNA"/>
</dbReference>
<accession>A0ABS5C0K1</accession>
<dbReference type="Pfam" id="PF00696">
    <property type="entry name" value="AA_kinase"/>
    <property type="match status" value="1"/>
</dbReference>
<dbReference type="InterPro" id="IPR036393">
    <property type="entry name" value="AceGlu_kinase-like_sf"/>
</dbReference>
<protein>
    <recommendedName>
        <fullName evidence="2">Aspartate/glutamate/uridylate kinase domain-containing protein</fullName>
    </recommendedName>
</protein>
<evidence type="ECO:0000256" key="1">
    <source>
        <dbReference type="SAM" id="MobiDB-lite"/>
    </source>
</evidence>
<reference evidence="3 4" key="1">
    <citation type="submission" date="2021-04" db="EMBL/GenBank/DDBJ databases">
        <authorList>
            <person name="Ivanova A."/>
        </authorList>
    </citation>
    <scope>NUCLEOTIDE SEQUENCE [LARGE SCALE GENOMIC DNA]</scope>
    <source>
        <strain evidence="3 4">G18</strain>
    </source>
</reference>
<sequence length="280" mass="29101">MIVVKVGGSLFDSAALGPALRAFIESLGPAEVLLVPGGGPVADAVRKLDRTHGLGEEAAHWLALQSLSVTRTFLERLVGSREEPNPLTPFPKKEGGTEPNTTDITQSATVLSPSPLRGGVGEGLFSEPPPPAPLASGEGEPPAGSPCNPLLLGKGEQVLGASGRTASVNERVVPPPFPLARGAGKVGCLDCFTFALEDEGCPGALPHSWSVTTDSIAARAALVLRAERLVLLKSVDVPPGTPWEFASANGWVDTHFPQIAKALACPIEVVNFRSRLHARA</sequence>
<feature type="domain" description="Aspartate/glutamate/uridylate kinase" evidence="2">
    <location>
        <begin position="1"/>
        <end position="64"/>
    </location>
</feature>
<organism evidence="3 4">
    <name type="scientific">Gemmata palustris</name>
    <dbReference type="NCBI Taxonomy" id="2822762"/>
    <lineage>
        <taxon>Bacteria</taxon>
        <taxon>Pseudomonadati</taxon>
        <taxon>Planctomycetota</taxon>
        <taxon>Planctomycetia</taxon>
        <taxon>Gemmatales</taxon>
        <taxon>Gemmataceae</taxon>
        <taxon>Gemmata</taxon>
    </lineage>
</organism>
<name>A0ABS5C0K1_9BACT</name>
<comment type="caution">
    <text evidence="3">The sequence shown here is derived from an EMBL/GenBank/DDBJ whole genome shotgun (WGS) entry which is preliminary data.</text>
</comment>
<keyword evidence="4" id="KW-1185">Reference proteome</keyword>
<evidence type="ECO:0000313" key="4">
    <source>
        <dbReference type="Proteomes" id="UP000676565"/>
    </source>
</evidence>
<dbReference type="InterPro" id="IPR001048">
    <property type="entry name" value="Asp/Glu/Uridylate_kinase"/>
</dbReference>
<dbReference type="SUPFAM" id="SSF53633">
    <property type="entry name" value="Carbamate kinase-like"/>
    <property type="match status" value="1"/>
</dbReference>